<keyword evidence="1" id="KW-0812">Transmembrane</keyword>
<sequence>MVMSIKIIGISFLFFMLSTYISFQMGWSFWHSYEFFKFLRYIELPIEGWYFLDTYIYNGAL</sequence>
<accession>A0A382P820</accession>
<evidence type="ECO:0000256" key="1">
    <source>
        <dbReference type="SAM" id="Phobius"/>
    </source>
</evidence>
<reference evidence="2" key="1">
    <citation type="submission" date="2018-05" db="EMBL/GenBank/DDBJ databases">
        <authorList>
            <person name="Lanie J.A."/>
            <person name="Ng W.-L."/>
            <person name="Kazmierczak K.M."/>
            <person name="Andrzejewski T.M."/>
            <person name="Davidsen T.M."/>
            <person name="Wayne K.J."/>
            <person name="Tettelin H."/>
            <person name="Glass J.I."/>
            <person name="Rusch D."/>
            <person name="Podicherti R."/>
            <person name="Tsui H.-C.T."/>
            <person name="Winkler M.E."/>
        </authorList>
    </citation>
    <scope>NUCLEOTIDE SEQUENCE</scope>
</reference>
<proteinExistence type="predicted"/>
<evidence type="ECO:0000313" key="2">
    <source>
        <dbReference type="EMBL" id="SVC68878.1"/>
    </source>
</evidence>
<gene>
    <name evidence="2" type="ORF">METZ01_LOCUS321732</name>
</gene>
<name>A0A382P820_9ZZZZ</name>
<protein>
    <submittedName>
        <fullName evidence="2">Uncharacterized protein</fullName>
    </submittedName>
</protein>
<keyword evidence="1" id="KW-0472">Membrane</keyword>
<feature type="transmembrane region" description="Helical" evidence="1">
    <location>
        <begin position="7"/>
        <end position="30"/>
    </location>
</feature>
<dbReference type="EMBL" id="UINC01105155">
    <property type="protein sequence ID" value="SVC68878.1"/>
    <property type="molecule type" value="Genomic_DNA"/>
</dbReference>
<organism evidence="2">
    <name type="scientific">marine metagenome</name>
    <dbReference type="NCBI Taxonomy" id="408172"/>
    <lineage>
        <taxon>unclassified sequences</taxon>
        <taxon>metagenomes</taxon>
        <taxon>ecological metagenomes</taxon>
    </lineage>
</organism>
<keyword evidence="1" id="KW-1133">Transmembrane helix</keyword>
<dbReference type="AlphaFoldDB" id="A0A382P820"/>